<sequence>MSHSLMVALEQPPEALCWACGEERATGLAVLEIARPGLRLVSATGEPEVPRQVFHDWIFGCAERLLQAYIGYGHLQAHESDWLSHGLALIKVTGAPPGEDADALRDSALTLLASLSIPARLRSGHPVEMGAVYDWSVAALSWAAKRYVRDRRCAEEPPTLCSKAADIHAEVAEHRGSDPTAARRLERAAQLQSLVGSFRQALGRPAWPGVHVSK</sequence>
<keyword evidence="2" id="KW-1185">Reference proteome</keyword>
<dbReference type="RefSeq" id="WP_050434940.1">
    <property type="nucleotide sequence ID" value="NZ_CP012159.1"/>
</dbReference>
<dbReference type="OrthoDB" id="9825762at2"/>
<gene>
    <name evidence="1" type="ORF">CMC5_077100</name>
</gene>
<name>A0A0K1ES82_CHOCO</name>
<dbReference type="AlphaFoldDB" id="A0A0K1ES82"/>
<accession>A0A0K1ES82</accession>
<dbReference type="STRING" id="52.CMC5_077100"/>
<dbReference type="KEGG" id="ccro:CMC5_077100"/>
<organism evidence="1 2">
    <name type="scientific">Chondromyces crocatus</name>
    <dbReference type="NCBI Taxonomy" id="52"/>
    <lineage>
        <taxon>Bacteria</taxon>
        <taxon>Pseudomonadati</taxon>
        <taxon>Myxococcota</taxon>
        <taxon>Polyangia</taxon>
        <taxon>Polyangiales</taxon>
        <taxon>Polyangiaceae</taxon>
        <taxon>Chondromyces</taxon>
    </lineage>
</organism>
<evidence type="ECO:0000313" key="1">
    <source>
        <dbReference type="EMBL" id="AKT43478.1"/>
    </source>
</evidence>
<dbReference type="Proteomes" id="UP000067626">
    <property type="component" value="Chromosome"/>
</dbReference>
<reference evidence="1 2" key="1">
    <citation type="submission" date="2015-07" db="EMBL/GenBank/DDBJ databases">
        <title>Genome analysis of myxobacterium Chondromyces crocatus Cm c5 reveals a high potential for natural compound synthesis and the genetic basis for the loss of fruiting body formation.</title>
        <authorList>
            <person name="Zaburannyi N."/>
            <person name="Bunk B."/>
            <person name="Maier J."/>
            <person name="Overmann J."/>
            <person name="Mueller R."/>
        </authorList>
    </citation>
    <scope>NUCLEOTIDE SEQUENCE [LARGE SCALE GENOMIC DNA]</scope>
    <source>
        <strain evidence="1 2">Cm c5</strain>
    </source>
</reference>
<evidence type="ECO:0000313" key="2">
    <source>
        <dbReference type="Proteomes" id="UP000067626"/>
    </source>
</evidence>
<protein>
    <submittedName>
        <fullName evidence="1">Uncharacterized protein</fullName>
    </submittedName>
</protein>
<proteinExistence type="predicted"/>
<dbReference type="EMBL" id="CP012159">
    <property type="protein sequence ID" value="AKT43478.1"/>
    <property type="molecule type" value="Genomic_DNA"/>
</dbReference>